<accession>A0A9Q1KTK9</accession>
<protein>
    <submittedName>
        <fullName evidence="1">Uncharacterized protein</fullName>
    </submittedName>
</protein>
<sequence length="166" mass="18685">MKTEGIHVVVNLVCNSGIGRSSVFAQLQTWAPKLTKEVKEGWLKVVGKNLRNLVNKAVERPDDKPIVWLSEEDRERLKAQRSDPKFQKKSAQCLKNTTEGPNATLHCQGSISTAKLARRMIKEEKTHSPSALFARSHKKYEALRVERGIKEGTQEAEKLYYEVAGG</sequence>
<proteinExistence type="predicted"/>
<dbReference type="Proteomes" id="UP001153076">
    <property type="component" value="Unassembled WGS sequence"/>
</dbReference>
<organism evidence="1 2">
    <name type="scientific">Carnegiea gigantea</name>
    <dbReference type="NCBI Taxonomy" id="171969"/>
    <lineage>
        <taxon>Eukaryota</taxon>
        <taxon>Viridiplantae</taxon>
        <taxon>Streptophyta</taxon>
        <taxon>Embryophyta</taxon>
        <taxon>Tracheophyta</taxon>
        <taxon>Spermatophyta</taxon>
        <taxon>Magnoliopsida</taxon>
        <taxon>eudicotyledons</taxon>
        <taxon>Gunneridae</taxon>
        <taxon>Pentapetalae</taxon>
        <taxon>Caryophyllales</taxon>
        <taxon>Cactineae</taxon>
        <taxon>Cactaceae</taxon>
        <taxon>Cactoideae</taxon>
        <taxon>Echinocereeae</taxon>
        <taxon>Carnegiea</taxon>
    </lineage>
</organism>
<evidence type="ECO:0000313" key="1">
    <source>
        <dbReference type="EMBL" id="KAJ8449449.1"/>
    </source>
</evidence>
<dbReference type="EMBL" id="JAKOGI010000021">
    <property type="protein sequence ID" value="KAJ8449449.1"/>
    <property type="molecule type" value="Genomic_DNA"/>
</dbReference>
<dbReference type="AlphaFoldDB" id="A0A9Q1KTK9"/>
<gene>
    <name evidence="1" type="ORF">Cgig2_002246</name>
</gene>
<reference evidence="1" key="1">
    <citation type="submission" date="2022-04" db="EMBL/GenBank/DDBJ databases">
        <title>Carnegiea gigantea Genome sequencing and assembly v2.</title>
        <authorList>
            <person name="Copetti D."/>
            <person name="Sanderson M.J."/>
            <person name="Burquez A."/>
            <person name="Wojciechowski M.F."/>
        </authorList>
    </citation>
    <scope>NUCLEOTIDE SEQUENCE</scope>
    <source>
        <strain evidence="1">SGP5-SGP5p</strain>
        <tissue evidence="1">Aerial part</tissue>
    </source>
</reference>
<comment type="caution">
    <text evidence="1">The sequence shown here is derived from an EMBL/GenBank/DDBJ whole genome shotgun (WGS) entry which is preliminary data.</text>
</comment>
<keyword evidence="2" id="KW-1185">Reference proteome</keyword>
<evidence type="ECO:0000313" key="2">
    <source>
        <dbReference type="Proteomes" id="UP001153076"/>
    </source>
</evidence>
<name>A0A9Q1KTK9_9CARY</name>